<evidence type="ECO:0000313" key="1">
    <source>
        <dbReference type="EMBL" id="ASJ73433.1"/>
    </source>
</evidence>
<keyword evidence="2" id="KW-1185">Reference proteome</keyword>
<name>A0A2Z2NQ48_9GAMM</name>
<reference evidence="1 2" key="1">
    <citation type="submission" date="2016-12" db="EMBL/GenBank/DDBJ databases">
        <authorList>
            <person name="Song W.-J."/>
            <person name="Kurnit D.M."/>
        </authorList>
    </citation>
    <scope>NUCLEOTIDE SEQUENCE [LARGE SCALE GENOMIC DNA]</scope>
    <source>
        <strain evidence="1 2">IMCC3135</strain>
    </source>
</reference>
<protein>
    <recommendedName>
        <fullName evidence="3">Transposase IS204/IS1001/IS1096/IS1165 zinc-finger domain-containing protein</fullName>
    </recommendedName>
</protein>
<sequence length="229" mass="25484">MTWVLKLEEVCDGKIIRRQNVMTIEQPSSIDTVDDIGLRSHDAKRLLSAIQQAVATSQFKRDAQHRSTCRGCGKPQTIKDYRSRNINTLYGRITARCPRFTCSLCGLAALPMLERSTTEFDEIRAKLAAYLPFRVASNVLTTLLPADSGVTHTTIRNRTAQVAAELERKDALSCVSSNSSKATELILGLDTGFVRSTTPAIARHHGVLVGCVEHQETRRYFTARRKLPP</sequence>
<accession>A0A2Z2NQ48</accession>
<dbReference type="AlphaFoldDB" id="A0A2Z2NQ48"/>
<dbReference type="KEGG" id="gai:IMCC3135_16755"/>
<evidence type="ECO:0000313" key="2">
    <source>
        <dbReference type="Proteomes" id="UP000250079"/>
    </source>
</evidence>
<gene>
    <name evidence="1" type="ORF">IMCC3135_16755</name>
</gene>
<proteinExistence type="predicted"/>
<evidence type="ECO:0008006" key="3">
    <source>
        <dbReference type="Google" id="ProtNLM"/>
    </source>
</evidence>
<organism evidence="1 2">
    <name type="scientific">Granulosicoccus antarcticus IMCC3135</name>
    <dbReference type="NCBI Taxonomy" id="1192854"/>
    <lineage>
        <taxon>Bacteria</taxon>
        <taxon>Pseudomonadati</taxon>
        <taxon>Pseudomonadota</taxon>
        <taxon>Gammaproteobacteria</taxon>
        <taxon>Chromatiales</taxon>
        <taxon>Granulosicoccaceae</taxon>
        <taxon>Granulosicoccus</taxon>
    </lineage>
</organism>
<dbReference type="EMBL" id="CP018632">
    <property type="protein sequence ID" value="ASJ73433.1"/>
    <property type="molecule type" value="Genomic_DNA"/>
</dbReference>
<dbReference type="Proteomes" id="UP000250079">
    <property type="component" value="Chromosome"/>
</dbReference>